<dbReference type="InParanoid" id="A0A4S2MR92"/>
<evidence type="ECO:0000313" key="2">
    <source>
        <dbReference type="EMBL" id="TGZ78249.1"/>
    </source>
</evidence>
<accession>A0A4S2MR92</accession>
<gene>
    <name evidence="2" type="ORF">EX30DRAFT_161335</name>
</gene>
<feature type="region of interest" description="Disordered" evidence="1">
    <location>
        <begin position="1"/>
        <end position="42"/>
    </location>
</feature>
<reference evidence="2 3" key="1">
    <citation type="submission" date="2019-04" db="EMBL/GenBank/DDBJ databases">
        <title>Comparative genomics and transcriptomics to analyze fruiting body development in filamentous ascomycetes.</title>
        <authorList>
            <consortium name="DOE Joint Genome Institute"/>
            <person name="Lutkenhaus R."/>
            <person name="Traeger S."/>
            <person name="Breuer J."/>
            <person name="Kuo A."/>
            <person name="Lipzen A."/>
            <person name="Pangilinan J."/>
            <person name="Dilworth D."/>
            <person name="Sandor L."/>
            <person name="Poggeler S."/>
            <person name="Barry K."/>
            <person name="Grigoriev I.V."/>
            <person name="Nowrousian M."/>
        </authorList>
    </citation>
    <scope>NUCLEOTIDE SEQUENCE [LARGE SCALE GENOMIC DNA]</scope>
    <source>
        <strain evidence="2 3">CBS 389.68</strain>
    </source>
</reference>
<name>A0A4S2MR92_9PEZI</name>
<dbReference type="Proteomes" id="UP000298138">
    <property type="component" value="Unassembled WGS sequence"/>
</dbReference>
<dbReference type="EMBL" id="ML220143">
    <property type="protein sequence ID" value="TGZ78249.1"/>
    <property type="molecule type" value="Genomic_DNA"/>
</dbReference>
<evidence type="ECO:0000313" key="3">
    <source>
        <dbReference type="Proteomes" id="UP000298138"/>
    </source>
</evidence>
<proteinExistence type="predicted"/>
<keyword evidence="3" id="KW-1185">Reference proteome</keyword>
<protein>
    <submittedName>
        <fullName evidence="2">Uncharacterized protein</fullName>
    </submittedName>
</protein>
<organism evidence="2 3">
    <name type="scientific">Ascodesmis nigricans</name>
    <dbReference type="NCBI Taxonomy" id="341454"/>
    <lineage>
        <taxon>Eukaryota</taxon>
        <taxon>Fungi</taxon>
        <taxon>Dikarya</taxon>
        <taxon>Ascomycota</taxon>
        <taxon>Pezizomycotina</taxon>
        <taxon>Pezizomycetes</taxon>
        <taxon>Pezizales</taxon>
        <taxon>Ascodesmidaceae</taxon>
        <taxon>Ascodesmis</taxon>
    </lineage>
</organism>
<sequence>MVPFDPHPLKIPGPLHLTSNRPSSPKIPRPGDQPSLHSHQTQSCNNFTSWRYDIHHVSVLHDS</sequence>
<evidence type="ECO:0000256" key="1">
    <source>
        <dbReference type="SAM" id="MobiDB-lite"/>
    </source>
</evidence>
<feature type="compositionally biased region" description="Pro residues" evidence="1">
    <location>
        <begin position="1"/>
        <end position="11"/>
    </location>
</feature>
<dbReference type="AlphaFoldDB" id="A0A4S2MR92"/>